<dbReference type="Pfam" id="PF01343">
    <property type="entry name" value="Peptidase_S49"/>
    <property type="match status" value="1"/>
</dbReference>
<keyword evidence="5" id="KW-0812">Transmembrane</keyword>
<evidence type="ECO:0000256" key="11">
    <source>
        <dbReference type="SAM" id="MobiDB-lite"/>
    </source>
</evidence>
<keyword evidence="3" id="KW-1003">Cell membrane</keyword>
<reference evidence="14 15" key="1">
    <citation type="submission" date="2024-02" db="EMBL/GenBank/DDBJ databases">
        <authorList>
            <person name="Chen Y."/>
            <person name="Shah S."/>
            <person name="Dougan E. K."/>
            <person name="Thang M."/>
            <person name="Chan C."/>
        </authorList>
    </citation>
    <scope>NUCLEOTIDE SEQUENCE [LARGE SCALE GENOMIC DNA]</scope>
</reference>
<evidence type="ECO:0000256" key="6">
    <source>
        <dbReference type="ARBA" id="ARBA00022801"/>
    </source>
</evidence>
<dbReference type="Gene3D" id="3.90.226.10">
    <property type="entry name" value="2-enoyl-CoA Hydratase, Chain A, domain 1"/>
    <property type="match status" value="1"/>
</dbReference>
<sequence length="506" mass="54476">MLVTPRHGYILSRFFAAARHWRPSVLGARMGSSMPSGEAQGQGEDPGAPDAQPSQGDVPPQEEHAGAKEEKEETSESKRKVFTPRELYQASVESNAAVDKVKTAASASLALSGFGVLAWHHWATFATFNCLGGGLVLLGAALAPRTAGRRALSGNKNGEGYLKLKLLNNSERWKVDQKALNELLGIQAAPSELLKAQKAEEKEEGKQLKEALEQRNKEISEAVKAGETVSSIQARLRPRTFVFDFQPPMTGMARPDGMKKELEDLREIISFILHSANSPHDQAVVRIASPGGMVADYGLAAAQLLRLRSKGLKLTACVDKVAASGGYMMACAADTVVATPFSLVGSIGVLMATPNFSKILKRNDIDFIQLTAGKWKRTVGPFSEVTDEAREKAQEDIRIVHEAFKGLVQEQRGGLNVDEVATGEVFLGAEAKSRGLVDRLATSDEVLDEFMGVSDVIQVSVAAKKKGVRELLEGRLEAAEVACGAFWQRLTGSGSVVLESSDPQIQ</sequence>
<evidence type="ECO:0000256" key="7">
    <source>
        <dbReference type="ARBA" id="ARBA00022825"/>
    </source>
</evidence>
<evidence type="ECO:0000256" key="3">
    <source>
        <dbReference type="ARBA" id="ARBA00022475"/>
    </source>
</evidence>
<dbReference type="EMBL" id="CAXAMM010040496">
    <property type="protein sequence ID" value="CAK9093658.1"/>
    <property type="molecule type" value="Genomic_DNA"/>
</dbReference>
<keyword evidence="8" id="KW-1133">Transmembrane helix</keyword>
<dbReference type="InterPro" id="IPR013703">
    <property type="entry name" value="Peptidase_S49_N_proteobac"/>
</dbReference>
<keyword evidence="15" id="KW-1185">Reference proteome</keyword>
<dbReference type="Gene3D" id="6.20.330.10">
    <property type="match status" value="1"/>
</dbReference>
<dbReference type="NCBIfam" id="NF008745">
    <property type="entry name" value="PRK11778.1"/>
    <property type="match status" value="1"/>
</dbReference>
<evidence type="ECO:0000256" key="2">
    <source>
        <dbReference type="ARBA" id="ARBA00008683"/>
    </source>
</evidence>
<comment type="caution">
    <text evidence="14">The sequence shown here is derived from an EMBL/GenBank/DDBJ whole genome shotgun (WGS) entry which is preliminary data.</text>
</comment>
<dbReference type="InterPro" id="IPR029045">
    <property type="entry name" value="ClpP/crotonase-like_dom_sf"/>
</dbReference>
<evidence type="ECO:0000256" key="4">
    <source>
        <dbReference type="ARBA" id="ARBA00022670"/>
    </source>
</evidence>
<proteinExistence type="inferred from homology"/>
<evidence type="ECO:0000259" key="12">
    <source>
        <dbReference type="Pfam" id="PF01343"/>
    </source>
</evidence>
<dbReference type="GO" id="GO:0006508">
    <property type="term" value="P:proteolysis"/>
    <property type="evidence" value="ECO:0007669"/>
    <property type="project" value="UniProtKB-KW"/>
</dbReference>
<feature type="coiled-coil region" evidence="10">
    <location>
        <begin position="191"/>
        <end position="222"/>
    </location>
</feature>
<evidence type="ECO:0000256" key="1">
    <source>
        <dbReference type="ARBA" id="ARBA00004236"/>
    </source>
</evidence>
<name>A0ABP0R023_9DINO</name>
<evidence type="ECO:0000313" key="15">
    <source>
        <dbReference type="Proteomes" id="UP001642464"/>
    </source>
</evidence>
<keyword evidence="4 14" id="KW-0645">Protease</keyword>
<dbReference type="InterPro" id="IPR047272">
    <property type="entry name" value="S49_SppA_C"/>
</dbReference>
<feature type="compositionally biased region" description="Basic and acidic residues" evidence="11">
    <location>
        <begin position="61"/>
        <end position="79"/>
    </location>
</feature>
<dbReference type="GO" id="GO:0008233">
    <property type="term" value="F:peptidase activity"/>
    <property type="evidence" value="ECO:0007669"/>
    <property type="project" value="UniProtKB-KW"/>
</dbReference>
<protein>
    <submittedName>
        <fullName evidence="14">Probable protease SohB</fullName>
    </submittedName>
</protein>
<dbReference type="InterPro" id="IPR002142">
    <property type="entry name" value="Peptidase_S49"/>
</dbReference>
<dbReference type="Proteomes" id="UP001642464">
    <property type="component" value="Unassembled WGS sequence"/>
</dbReference>
<comment type="subcellular location">
    <subcellularLocation>
        <location evidence="1">Cell membrane</location>
    </subcellularLocation>
</comment>
<feature type="domain" description="Peptidase S49 N-terminal proteobacteria" evidence="13">
    <location>
        <begin position="155"/>
        <end position="304"/>
    </location>
</feature>
<keyword evidence="10" id="KW-0175">Coiled coil</keyword>
<organism evidence="14 15">
    <name type="scientific">Durusdinium trenchii</name>
    <dbReference type="NCBI Taxonomy" id="1381693"/>
    <lineage>
        <taxon>Eukaryota</taxon>
        <taxon>Sar</taxon>
        <taxon>Alveolata</taxon>
        <taxon>Dinophyceae</taxon>
        <taxon>Suessiales</taxon>
        <taxon>Symbiodiniaceae</taxon>
        <taxon>Durusdinium</taxon>
    </lineage>
</organism>
<evidence type="ECO:0000256" key="9">
    <source>
        <dbReference type="ARBA" id="ARBA00023136"/>
    </source>
</evidence>
<evidence type="ECO:0000256" key="8">
    <source>
        <dbReference type="ARBA" id="ARBA00022989"/>
    </source>
</evidence>
<comment type="similarity">
    <text evidence="2">Belongs to the peptidase S49 family.</text>
</comment>
<feature type="domain" description="Peptidase S49" evidence="12">
    <location>
        <begin position="307"/>
        <end position="451"/>
    </location>
</feature>
<evidence type="ECO:0000313" key="14">
    <source>
        <dbReference type="EMBL" id="CAK9093658.1"/>
    </source>
</evidence>
<dbReference type="PANTHER" id="PTHR42987">
    <property type="entry name" value="PEPTIDASE S49"/>
    <property type="match status" value="1"/>
</dbReference>
<evidence type="ECO:0000256" key="5">
    <source>
        <dbReference type="ARBA" id="ARBA00022692"/>
    </source>
</evidence>
<evidence type="ECO:0000259" key="13">
    <source>
        <dbReference type="Pfam" id="PF08496"/>
    </source>
</evidence>
<dbReference type="Pfam" id="PF08496">
    <property type="entry name" value="Peptidase_S49_N"/>
    <property type="match status" value="1"/>
</dbReference>
<evidence type="ECO:0000256" key="10">
    <source>
        <dbReference type="SAM" id="Coils"/>
    </source>
</evidence>
<keyword evidence="7" id="KW-0720">Serine protease</keyword>
<dbReference type="CDD" id="cd07023">
    <property type="entry name" value="S49_Sppa_N_C"/>
    <property type="match status" value="1"/>
</dbReference>
<gene>
    <name evidence="14" type="ORF">SCF082_LOCUS44057</name>
</gene>
<keyword evidence="9" id="KW-0472">Membrane</keyword>
<dbReference type="SUPFAM" id="SSF52096">
    <property type="entry name" value="ClpP/crotonase"/>
    <property type="match status" value="1"/>
</dbReference>
<feature type="region of interest" description="Disordered" evidence="11">
    <location>
        <begin position="28"/>
        <end position="82"/>
    </location>
</feature>
<accession>A0ABP0R023</accession>
<dbReference type="PANTHER" id="PTHR42987:SF4">
    <property type="entry name" value="PROTEASE SOHB-RELATED"/>
    <property type="match status" value="1"/>
</dbReference>
<keyword evidence="6" id="KW-0378">Hydrolase</keyword>